<dbReference type="PROSITE" id="PS00330">
    <property type="entry name" value="HEMOLYSIN_CALCIUM"/>
    <property type="match status" value="14"/>
</dbReference>
<reference evidence="11 12" key="1">
    <citation type="submission" date="2023-10" db="EMBL/GenBank/DDBJ databases">
        <title>Wastewater isolates of ESBL- and carbapenemase-producing Gram-negative bacteria from New Zealand.</title>
        <authorList>
            <person name="Straub C."/>
            <person name="Weaver L."/>
            <person name="Cornelius A."/>
            <person name="Mcgill E."/>
            <person name="Dyet K."/>
            <person name="White L."/>
            <person name="Pattis I."/>
        </authorList>
    </citation>
    <scope>NUCLEOTIDE SEQUENCE [LARGE SCALE GENOMIC DNA]</scope>
    <source>
        <strain evidence="11 12">ESBL09</strain>
    </source>
</reference>
<evidence type="ECO:0000256" key="7">
    <source>
        <dbReference type="ARBA" id="ARBA00023026"/>
    </source>
</evidence>
<dbReference type="Pfam" id="PF00353">
    <property type="entry name" value="HemolysinCabind"/>
    <property type="match status" value="11"/>
</dbReference>
<dbReference type="Proteomes" id="UP001331691">
    <property type="component" value="Unassembled WGS sequence"/>
</dbReference>
<feature type="region of interest" description="Disordered" evidence="9">
    <location>
        <begin position="2081"/>
        <end position="2100"/>
    </location>
</feature>
<dbReference type="InterPro" id="IPR010566">
    <property type="entry name" value="Haemolys_ca-bd"/>
</dbReference>
<dbReference type="InterPro" id="IPR050557">
    <property type="entry name" value="RTX_toxin/Mannuronan_C5-epim"/>
</dbReference>
<keyword evidence="4" id="KW-0800">Toxin</keyword>
<dbReference type="PANTHER" id="PTHR38340:SF1">
    <property type="entry name" value="S-LAYER PROTEIN"/>
    <property type="match status" value="1"/>
</dbReference>
<feature type="domain" description="Haemolysin-type calcium binding-related" evidence="10">
    <location>
        <begin position="1937"/>
        <end position="1971"/>
    </location>
</feature>
<feature type="domain" description="Haemolysin-type calcium binding-related" evidence="10">
    <location>
        <begin position="1614"/>
        <end position="1653"/>
    </location>
</feature>
<evidence type="ECO:0000259" key="10">
    <source>
        <dbReference type="Pfam" id="PF06594"/>
    </source>
</evidence>
<dbReference type="EMBL" id="JAZKKV010000001">
    <property type="protein sequence ID" value="MEE9654210.1"/>
    <property type="molecule type" value="Genomic_DNA"/>
</dbReference>
<dbReference type="GO" id="GO:0005509">
    <property type="term" value="F:calcium ion binding"/>
    <property type="evidence" value="ECO:0007669"/>
    <property type="project" value="InterPro"/>
</dbReference>
<dbReference type="InterPro" id="IPR011049">
    <property type="entry name" value="Serralysin-like_metalloprot_C"/>
</dbReference>
<gene>
    <name evidence="11" type="ORF">V4836_08580</name>
</gene>
<sequence length="2271" mass="244047">MSLNWHALTNFPDKLYMFICGMEARTENERLTLSRVNGNPTIGAGFDLVAGDEPVRKAVLEGMGFHPDDGNNNNDVIHAQAIENDYADRLKRLMEAHVTDVSQYNQILLERRNNTDPAYAALVPVDSRRTEFRFYSDAEVRSVFDSLWEDVYKARVLNRLPAGSGDNTALTESKEIIVLASLGWNNAGLIGPSLREAIRQGNRAEAWFEIRYRSNDPDQAEKIRSGIAKRRFMESQVFGLYDNPQEVSAAEAKNIFRMLQNHRQTIMDYEAAFGHAPDTDSPTNDRIAAANHDYTTIIDLAQNVSEQEVSDLTEILVPARDALLDFLQGQGYENVHRWFDGDELIASNIYLAPDDAAAAVLDSQQYEKGKFAAGVADLMMGGSLNDTLSSHGGNDVLIGYAGNDSLFGGDGNDVLYGGQGEDKLYGDAGNDILYGGSDATLADLSRNILSGGIGEDIIYGGDGNDILYGGYALEQNDKSADRLYGGNGFNTFMVDGYDTIILNGSDDTHGAIFLTDDNKKTTELTEAVHSEDAPSEVYIDNAGNEYTFDGDTLVINNGLRIDNFKIYASVETDSAGNTVYSALGITIRVESMDDGEGSQPDDRGGGNGRDKGPDDNDARAVRADPLVIDLDGNGVETLADKGIHFDYGGDGVKELTGWVAASDGLLVRDLNGDGKINNGRELFGNSTRLHDGSTASNGFQALTELDDNLDGSVDKFDKAWSSLQIWQDKNSNGETDDGELYSLDDAGITAIDIRYASSTYQDDNGEAHRQTSVVTRADGTTTTSADVWFQVDQYDRIHVDDVPLTEEVISLPNARGFGNVSDLRQAMARDSVLQELVVNWLAETDSDKKDALLDRLIYQWAGVQDVSSVQKYAITMQQLAVIEQLTSAPYDITLIKQASKILLKEYQNFKNYTAAQLLAQTTLYEDLKDVVLTGFNSGVLGVVISLTAAEKLFTRLYQAGEYARLSEVSTTLLNLSVYSDYNRQKLAELRYELVNREPGISDYLADDAAFHIADVTPPASEDTEVEPEAEESAFDWTSGDDGDNKLYGDTGADMMRGGRGNDYLRGSEGDDTYLFNAGDGQDVIYEFSGDIDELLLLTGDEEETRVRAVKAGQDRLCFGEGLTPDKAILSRDLNDLVITFQDSSDSVTVQCYFETDEHKVEQLVFEDGTVWDVATVKAQILAGTDADQRLQAFSEGSEIHARGGNDVLEGERGNDTLYGDEGDDELYGSWGDDTLSGGAGLDVLDGGDGNDTYIFNAGGGKDVIFNNTRYSSDVGLDTLRFGDTIRPDQIALSRQKDHLIIAVGDGTDSVIVINYFTAKDRPLAQIVFADGTVWNTEAIIAAAVMVDAAQTYTATETGGEIRAGNNHDTLIGMSGNDRLYGNGGDDWLTGGAGTDILTGGEGSDTYQFNAGDGQDVINDMHYPDTQDRNILNVGDGLLAENARLGRSNNDLVITFFGSSDSITIGDYFLAPTRPLDSIRFADGACWDVAAIDALAVTGTDEAQMMVAEGNVSELYAGGGDDVLYGDTADAQLWGEAGDDKLIGGDGNDTLTGGTGDDWLDGGAGSNTYVFNAGDGQDVIGGYYYSDDPVNIADTLYFGGGLLAEDAVVRRDDDDLIIAFRGSTDSVTVEDYFGTKRGLLVSVHFADGTTWTQSDVHALARTGTGEAQLLYADESGSEIHAGGGDDKLYGSDNNDDLYGDSGDDVLRGYTGNDVLAGGTGNDVLDGGLGEDTYLFNQGDGQDVIADSSYNPETDTLRFGEGLRMEDAIVQRSGDDLIIGFRDSADRVTIHDYFDAKSPSIEHIIFVDGTTWDISSIQNLLLKSAGTDEVQTLYALDIGSEIHAAGGDDKLFGNQGNDSLYGESGDDILEGRDGDDVLSGGAGNDELSGGNGSDIYLFNAGDGQDTIVDYQGGLVGTDTLKLGDGLLADNTFLQRSGYDLTIAFYNCSDSVTIKGYFSTEYVQITFADGTQWNMDAVKNRVLAGTDDAQTLTAFAEGSEIHASGGDDVLHGAEGSDALYGDSGNDVLYGHAGSDTLYGGSGDDALYGADDDDVLAGGTGNDTLYGDNGRDTLYGDEGNDTLAGGSGNDWLSGGTGDDLLDGGNGNDRLTGGAGNDILKGGYGSDVYLFNAGDGQEIISEVYSSSGDSDILRFGSGLQAEDVILQRHENNLIIRFQDSEDNVTVQDYFSASKYRVEHIAFEDGTDWLVEDILNHLEDGIPLPISAPADAPLSLQRVCQEIVAFMSDGEGGEEDCAGIAPTLSTSRTSVSSLMNY</sequence>
<evidence type="ECO:0000313" key="12">
    <source>
        <dbReference type="Proteomes" id="UP001331691"/>
    </source>
</evidence>
<feature type="region of interest" description="Disordered" evidence="9">
    <location>
        <begin position="2056"/>
        <end position="2076"/>
    </location>
</feature>
<keyword evidence="7" id="KW-0843">Virulence</keyword>
<dbReference type="GO" id="GO:0016020">
    <property type="term" value="C:membrane"/>
    <property type="evidence" value="ECO:0007669"/>
    <property type="project" value="UniProtKB-SubCell"/>
</dbReference>
<evidence type="ECO:0000256" key="9">
    <source>
        <dbReference type="SAM" id="MobiDB-lite"/>
    </source>
</evidence>
<keyword evidence="8" id="KW-0472">Membrane</keyword>
<comment type="subcellular location">
    <subcellularLocation>
        <location evidence="1">Membrane</location>
    </subcellularLocation>
    <subcellularLocation>
        <location evidence="2">Secreted</location>
    </subcellularLocation>
</comment>
<dbReference type="InterPro" id="IPR018511">
    <property type="entry name" value="Hemolysin-typ_Ca-bd_CS"/>
</dbReference>
<dbReference type="PANTHER" id="PTHR38340">
    <property type="entry name" value="S-LAYER PROTEIN"/>
    <property type="match status" value="1"/>
</dbReference>
<organism evidence="11 12">
    <name type="scientific">Kluyvera ascorbata</name>
    <dbReference type="NCBI Taxonomy" id="51288"/>
    <lineage>
        <taxon>Bacteria</taxon>
        <taxon>Pseudomonadati</taxon>
        <taxon>Pseudomonadota</taxon>
        <taxon>Gammaproteobacteria</taxon>
        <taxon>Enterobacterales</taxon>
        <taxon>Enterobacteriaceae</taxon>
        <taxon>Kluyvera</taxon>
    </lineage>
</organism>
<evidence type="ECO:0000313" key="11">
    <source>
        <dbReference type="EMBL" id="MEE9654210.1"/>
    </source>
</evidence>
<evidence type="ECO:0000256" key="4">
    <source>
        <dbReference type="ARBA" id="ARBA00022656"/>
    </source>
</evidence>
<keyword evidence="6" id="KW-0106">Calcium</keyword>
<protein>
    <submittedName>
        <fullName evidence="11">Calcium-binding protein</fullName>
    </submittedName>
</protein>
<keyword evidence="5" id="KW-0677">Repeat</keyword>
<dbReference type="GO" id="GO:0090729">
    <property type="term" value="F:toxin activity"/>
    <property type="evidence" value="ECO:0007669"/>
    <property type="project" value="UniProtKB-KW"/>
</dbReference>
<feature type="region of interest" description="Disordered" evidence="9">
    <location>
        <begin position="591"/>
        <end position="623"/>
    </location>
</feature>
<name>A0AB35X4M7_9ENTR</name>
<dbReference type="PRINTS" id="PR00313">
    <property type="entry name" value="CABNDNGRPT"/>
</dbReference>
<dbReference type="RefSeq" id="WP_331388109.1">
    <property type="nucleotide sequence ID" value="NZ_JAZKKV010000001.1"/>
</dbReference>
<keyword evidence="12" id="KW-1185">Reference proteome</keyword>
<keyword evidence="3" id="KW-0964">Secreted</keyword>
<evidence type="ECO:0000256" key="8">
    <source>
        <dbReference type="ARBA" id="ARBA00023136"/>
    </source>
</evidence>
<feature type="compositionally biased region" description="Basic and acidic residues" evidence="9">
    <location>
        <begin position="600"/>
        <end position="622"/>
    </location>
</feature>
<accession>A0AB35X4M7</accession>
<dbReference type="InterPro" id="IPR001343">
    <property type="entry name" value="Hemolysn_Ca-bd"/>
</dbReference>
<feature type="domain" description="Haemolysin-type calcium binding-related" evidence="10">
    <location>
        <begin position="1298"/>
        <end position="1336"/>
    </location>
</feature>
<evidence type="ECO:0000256" key="3">
    <source>
        <dbReference type="ARBA" id="ARBA00022525"/>
    </source>
</evidence>
<feature type="region of interest" description="Disordered" evidence="9">
    <location>
        <begin position="1018"/>
        <end position="1040"/>
    </location>
</feature>
<feature type="domain" description="Haemolysin-type calcium binding-related" evidence="10">
    <location>
        <begin position="1450"/>
        <end position="1489"/>
    </location>
</feature>
<feature type="compositionally biased region" description="Acidic residues" evidence="9">
    <location>
        <begin position="1021"/>
        <end position="1040"/>
    </location>
</feature>
<feature type="domain" description="Haemolysin-type calcium binding-related" evidence="10">
    <location>
        <begin position="1135"/>
        <end position="1175"/>
    </location>
</feature>
<comment type="caution">
    <text evidence="11">The sequence shown here is derived from an EMBL/GenBank/DDBJ whole genome shotgun (WGS) entry which is preliminary data.</text>
</comment>
<evidence type="ECO:0000256" key="1">
    <source>
        <dbReference type="ARBA" id="ARBA00004370"/>
    </source>
</evidence>
<evidence type="ECO:0000256" key="5">
    <source>
        <dbReference type="ARBA" id="ARBA00022737"/>
    </source>
</evidence>
<dbReference type="SUPFAM" id="SSF51120">
    <property type="entry name" value="beta-Roll"/>
    <property type="match status" value="9"/>
</dbReference>
<feature type="domain" description="Haemolysin-type calcium binding-related" evidence="10">
    <location>
        <begin position="2167"/>
        <end position="2205"/>
    </location>
</feature>
<evidence type="ECO:0000256" key="6">
    <source>
        <dbReference type="ARBA" id="ARBA00022837"/>
    </source>
</evidence>
<feature type="domain" description="Haemolysin-type calcium binding-related" evidence="10">
    <location>
        <begin position="1774"/>
        <end position="1812"/>
    </location>
</feature>
<dbReference type="PRINTS" id="PR01488">
    <property type="entry name" value="RTXTOXINA"/>
</dbReference>
<dbReference type="Pfam" id="PF06594">
    <property type="entry name" value="HCBP_related"/>
    <property type="match status" value="7"/>
</dbReference>
<evidence type="ECO:0000256" key="2">
    <source>
        <dbReference type="ARBA" id="ARBA00004613"/>
    </source>
</evidence>
<dbReference type="Gene3D" id="2.150.10.10">
    <property type="entry name" value="Serralysin-like metalloprotease, C-terminal"/>
    <property type="match status" value="8"/>
</dbReference>
<dbReference type="InterPro" id="IPR003995">
    <property type="entry name" value="RTX_toxin_determinant-A"/>
</dbReference>
<dbReference type="GO" id="GO:0005576">
    <property type="term" value="C:extracellular region"/>
    <property type="evidence" value="ECO:0007669"/>
    <property type="project" value="UniProtKB-SubCell"/>
</dbReference>
<proteinExistence type="predicted"/>